<name>A0AAW3HA24_9ENTR</name>
<dbReference type="AlphaFoldDB" id="A0AAW3HA24"/>
<protein>
    <submittedName>
        <fullName evidence="1">Uncharacterized protein</fullName>
    </submittedName>
</protein>
<comment type="caution">
    <text evidence="1">The sequence shown here is derived from an EMBL/GenBank/DDBJ whole genome shotgun (WGS) entry which is preliminary data.</text>
</comment>
<accession>A0AAW3HA24</accession>
<organism evidence="1 2">
    <name type="scientific">Enterobacter chengduensis</name>
    <dbReference type="NCBI Taxonomy" id="2494701"/>
    <lineage>
        <taxon>Bacteria</taxon>
        <taxon>Pseudomonadati</taxon>
        <taxon>Pseudomonadota</taxon>
        <taxon>Gammaproteobacteria</taxon>
        <taxon>Enterobacterales</taxon>
        <taxon>Enterobacteriaceae</taxon>
        <taxon>Enterobacter</taxon>
        <taxon>Enterobacter cloacae complex</taxon>
    </lineage>
</organism>
<proteinExistence type="predicted"/>
<reference evidence="1 2" key="1">
    <citation type="submission" date="2015-02" db="EMBL/GenBank/DDBJ databases">
        <authorList>
            <person name="Adams M."/>
            <person name="Sutton G."/>
            <person name="Nelson K."/>
            <person name="Bonomo R."/>
            <person name="McCorrison J."/>
            <person name="Sanka R."/>
            <person name="Brinkac L."/>
            <person name="Nierman W."/>
        </authorList>
    </citation>
    <scope>NUCLEOTIDE SEQUENCE [LARGE SCALE GENOMIC DNA]</scope>
    <source>
        <strain evidence="1 2">CIDEIMsCOL9</strain>
    </source>
</reference>
<evidence type="ECO:0000313" key="1">
    <source>
        <dbReference type="EMBL" id="KJX21963.1"/>
    </source>
</evidence>
<dbReference type="Proteomes" id="UP000033354">
    <property type="component" value="Unassembled WGS sequence"/>
</dbReference>
<gene>
    <name evidence="1" type="ORF">SG71_25445</name>
</gene>
<evidence type="ECO:0000313" key="2">
    <source>
        <dbReference type="Proteomes" id="UP000033354"/>
    </source>
</evidence>
<sequence>MTLSDDERHLLVSVVSGCLRRAGGDAGGMMLDAYRQILSETEPTARTVMLEFLESVRIHYVSS</sequence>
<dbReference type="EMBL" id="JZKT01000150">
    <property type="protein sequence ID" value="KJX21963.1"/>
    <property type="molecule type" value="Genomic_DNA"/>
</dbReference>
<keyword evidence="2" id="KW-1185">Reference proteome</keyword>